<proteinExistence type="predicted"/>
<evidence type="ECO:0000313" key="1">
    <source>
        <dbReference type="EMBL" id="POO03415.1"/>
    </source>
</evidence>
<evidence type="ECO:0000313" key="2">
    <source>
        <dbReference type="Proteomes" id="UP000237000"/>
    </source>
</evidence>
<name>A0A2P5G047_TREOI</name>
<keyword evidence="2" id="KW-1185">Reference proteome</keyword>
<accession>A0A2P5G047</accession>
<comment type="caution">
    <text evidence="1">The sequence shown here is derived from an EMBL/GenBank/DDBJ whole genome shotgun (WGS) entry which is preliminary data.</text>
</comment>
<dbReference type="InParanoid" id="A0A2P5G047"/>
<sequence>MSKPLIYRILLICVIRIYGCEIVKLLREVKSTNRVLKELRGVVEIGELDCLHLDGVEEIGRIRGKLEGGDNGSDGGESVIDVLEGGELREKLAMAGEDLSAEMRLEKTDGIHAPASQRWWWLWIR</sequence>
<dbReference type="EMBL" id="JXTC01000002">
    <property type="protein sequence ID" value="POO03415.1"/>
    <property type="molecule type" value="Genomic_DNA"/>
</dbReference>
<dbReference type="AlphaFoldDB" id="A0A2P5G047"/>
<organism evidence="1 2">
    <name type="scientific">Trema orientale</name>
    <name type="common">Charcoal tree</name>
    <name type="synonym">Celtis orientalis</name>
    <dbReference type="NCBI Taxonomy" id="63057"/>
    <lineage>
        <taxon>Eukaryota</taxon>
        <taxon>Viridiplantae</taxon>
        <taxon>Streptophyta</taxon>
        <taxon>Embryophyta</taxon>
        <taxon>Tracheophyta</taxon>
        <taxon>Spermatophyta</taxon>
        <taxon>Magnoliopsida</taxon>
        <taxon>eudicotyledons</taxon>
        <taxon>Gunneridae</taxon>
        <taxon>Pentapetalae</taxon>
        <taxon>rosids</taxon>
        <taxon>fabids</taxon>
        <taxon>Rosales</taxon>
        <taxon>Cannabaceae</taxon>
        <taxon>Trema</taxon>
    </lineage>
</organism>
<dbReference type="Proteomes" id="UP000237000">
    <property type="component" value="Unassembled WGS sequence"/>
</dbReference>
<reference evidence="2" key="1">
    <citation type="submission" date="2016-06" db="EMBL/GenBank/DDBJ databases">
        <title>Parallel loss of symbiosis genes in relatives of nitrogen-fixing non-legume Parasponia.</title>
        <authorList>
            <person name="Van Velzen R."/>
            <person name="Holmer R."/>
            <person name="Bu F."/>
            <person name="Rutten L."/>
            <person name="Van Zeijl A."/>
            <person name="Liu W."/>
            <person name="Santuari L."/>
            <person name="Cao Q."/>
            <person name="Sharma T."/>
            <person name="Shen D."/>
            <person name="Roswanjaya Y."/>
            <person name="Wardhani T."/>
            <person name="Kalhor M.S."/>
            <person name="Jansen J."/>
            <person name="Van den Hoogen J."/>
            <person name="Gungor B."/>
            <person name="Hartog M."/>
            <person name="Hontelez J."/>
            <person name="Verver J."/>
            <person name="Yang W.-C."/>
            <person name="Schijlen E."/>
            <person name="Repin R."/>
            <person name="Schilthuizen M."/>
            <person name="Schranz E."/>
            <person name="Heidstra R."/>
            <person name="Miyata K."/>
            <person name="Fedorova E."/>
            <person name="Kohlen W."/>
            <person name="Bisseling T."/>
            <person name="Smit S."/>
            <person name="Geurts R."/>
        </authorList>
    </citation>
    <scope>NUCLEOTIDE SEQUENCE [LARGE SCALE GENOMIC DNA]</scope>
    <source>
        <strain evidence="2">cv. RG33-2</strain>
    </source>
</reference>
<protein>
    <submittedName>
        <fullName evidence="1">Uncharacterized protein</fullName>
    </submittedName>
</protein>
<gene>
    <name evidence="1" type="ORF">TorRG33x02_006200</name>
</gene>